<dbReference type="GO" id="GO:0045892">
    <property type="term" value="P:negative regulation of DNA-templated transcription"/>
    <property type="evidence" value="ECO:0007669"/>
    <property type="project" value="UniProtKB-UniRule"/>
</dbReference>
<dbReference type="Gene3D" id="1.10.10.10">
    <property type="entry name" value="Winged helix-like DNA-binding domain superfamily/Winged helix DNA-binding domain"/>
    <property type="match status" value="1"/>
</dbReference>
<dbReference type="HAMAP" id="MF_00081">
    <property type="entry name" value="HrcA"/>
    <property type="match status" value="1"/>
</dbReference>
<dbReference type="PANTHER" id="PTHR34824:SF1">
    <property type="entry name" value="HEAT-INDUCIBLE TRANSCRIPTION REPRESSOR HRCA"/>
    <property type="match status" value="1"/>
</dbReference>
<evidence type="ECO:0000256" key="2">
    <source>
        <dbReference type="ARBA" id="ARBA00023015"/>
    </source>
</evidence>
<protein>
    <recommendedName>
        <fullName evidence="5">Heat-inducible transcription repressor HrcA</fullName>
    </recommendedName>
</protein>
<evidence type="ECO:0000256" key="3">
    <source>
        <dbReference type="ARBA" id="ARBA00023016"/>
    </source>
</evidence>
<dbReference type="Pfam" id="PF03444">
    <property type="entry name" value="WHD_HrcA"/>
    <property type="match status" value="1"/>
</dbReference>
<feature type="domain" description="Winged helix-turn-helix transcription repressor HrcA DNA-binding" evidence="7">
    <location>
        <begin position="10"/>
        <end position="80"/>
    </location>
</feature>
<evidence type="ECO:0000313" key="8">
    <source>
        <dbReference type="EMBL" id="PZQ19473.1"/>
    </source>
</evidence>
<comment type="function">
    <text evidence="5">Negative regulator of class I heat shock genes (grpE-dnaK-dnaJ and groELS operons). Prevents heat-shock induction of these operons.</text>
</comment>
<keyword evidence="1 5" id="KW-0678">Repressor</keyword>
<evidence type="ECO:0000256" key="1">
    <source>
        <dbReference type="ARBA" id="ARBA00022491"/>
    </source>
</evidence>
<evidence type="ECO:0000259" key="6">
    <source>
        <dbReference type="Pfam" id="PF01628"/>
    </source>
</evidence>
<gene>
    <name evidence="5" type="primary">hrcA</name>
    <name evidence="8" type="ORF">DI564_01840</name>
</gene>
<evidence type="ECO:0000256" key="4">
    <source>
        <dbReference type="ARBA" id="ARBA00023163"/>
    </source>
</evidence>
<dbReference type="Proteomes" id="UP000249046">
    <property type="component" value="Unassembled WGS sequence"/>
</dbReference>
<dbReference type="InterPro" id="IPR023120">
    <property type="entry name" value="WHTH_transcript_rep_HrcA_IDD"/>
</dbReference>
<dbReference type="NCBIfam" id="TIGR00331">
    <property type="entry name" value="hrcA"/>
    <property type="match status" value="1"/>
</dbReference>
<dbReference type="InterPro" id="IPR002571">
    <property type="entry name" value="HrcA"/>
</dbReference>
<sequence length="351" mass="38591">MNRSSAHSLDARARQLLRTLISHYISDGQPVGSRTLAKSSGLDVSPATIRNVLADLEEVGLVAAPHTSAGRVPTAQGYRVFVDSLLEMQPPDEDQLAQLRRELPTDAATPDLLNSATSLLSEMTHFVGVVSVPKREEFPFRHIDFVMLDASRLLVILVFTDGQVQNRVVTTQRAYGAGELEQIANFLNGQFAGMRIDEIRARLLREMREEGVRLNRLLSAAVEVASQAFQASTDSDMLVAGQTRLMGRQDQADIDRLRELFEAFQRKRDLLQLLERCARADGVRLFIGEESGFAALDGFSLVTAPYGVHGRILGVLGVIGPTRMAYERVIPMVQATAQIISGTLNRAQPAQ</sequence>
<dbReference type="EMBL" id="QFPO01000002">
    <property type="protein sequence ID" value="PZQ19473.1"/>
    <property type="molecule type" value="Genomic_DNA"/>
</dbReference>
<dbReference type="Gene3D" id="3.30.450.40">
    <property type="match status" value="1"/>
</dbReference>
<feature type="domain" description="Heat-inducible transcription repressor HrcA C-terminal" evidence="6">
    <location>
        <begin position="111"/>
        <end position="330"/>
    </location>
</feature>
<keyword evidence="2 5" id="KW-0805">Transcription regulation</keyword>
<evidence type="ECO:0000256" key="5">
    <source>
        <dbReference type="HAMAP-Rule" id="MF_00081"/>
    </source>
</evidence>
<dbReference type="InterPro" id="IPR036388">
    <property type="entry name" value="WH-like_DNA-bd_sf"/>
</dbReference>
<comment type="similarity">
    <text evidence="5">Belongs to the HrcA family.</text>
</comment>
<dbReference type="InterPro" id="IPR036390">
    <property type="entry name" value="WH_DNA-bd_sf"/>
</dbReference>
<reference evidence="8 9" key="1">
    <citation type="submission" date="2017-08" db="EMBL/GenBank/DDBJ databases">
        <title>Infants hospitalized years apart are colonized by the same room-sourced microbial strains.</title>
        <authorList>
            <person name="Brooks B."/>
            <person name="Olm M.R."/>
            <person name="Firek B.A."/>
            <person name="Baker R."/>
            <person name="Thomas B.C."/>
            <person name="Morowitz M.J."/>
            <person name="Banfield J.F."/>
        </authorList>
    </citation>
    <scope>NUCLEOTIDE SEQUENCE [LARGE SCALE GENOMIC DNA]</scope>
    <source>
        <strain evidence="8">S2_005_003_R2_42</strain>
    </source>
</reference>
<dbReference type="InterPro" id="IPR005104">
    <property type="entry name" value="WHTH_HrcA_DNA-bd"/>
</dbReference>
<comment type="caution">
    <text evidence="8">The sequence shown here is derived from an EMBL/GenBank/DDBJ whole genome shotgun (WGS) entry which is preliminary data.</text>
</comment>
<name>A0A2W5MP26_9GAMM</name>
<dbReference type="GO" id="GO:0003677">
    <property type="term" value="F:DNA binding"/>
    <property type="evidence" value="ECO:0007669"/>
    <property type="project" value="InterPro"/>
</dbReference>
<dbReference type="Gene3D" id="3.30.390.60">
    <property type="entry name" value="Heat-inducible transcription repressor hrca homolog, domain 3"/>
    <property type="match status" value="1"/>
</dbReference>
<dbReference type="AlphaFoldDB" id="A0A2W5MP26"/>
<organism evidence="8 9">
    <name type="scientific">Rhodanobacter denitrificans</name>
    <dbReference type="NCBI Taxonomy" id="666685"/>
    <lineage>
        <taxon>Bacteria</taxon>
        <taxon>Pseudomonadati</taxon>
        <taxon>Pseudomonadota</taxon>
        <taxon>Gammaproteobacteria</taxon>
        <taxon>Lysobacterales</taxon>
        <taxon>Rhodanobacteraceae</taxon>
        <taxon>Rhodanobacter</taxon>
    </lineage>
</organism>
<evidence type="ECO:0000259" key="7">
    <source>
        <dbReference type="Pfam" id="PF03444"/>
    </source>
</evidence>
<dbReference type="PANTHER" id="PTHR34824">
    <property type="entry name" value="HEAT-INDUCIBLE TRANSCRIPTION REPRESSOR HRCA"/>
    <property type="match status" value="1"/>
</dbReference>
<dbReference type="SUPFAM" id="SSF46785">
    <property type="entry name" value="Winged helix' DNA-binding domain"/>
    <property type="match status" value="1"/>
</dbReference>
<proteinExistence type="inferred from homology"/>
<evidence type="ECO:0000313" key="9">
    <source>
        <dbReference type="Proteomes" id="UP000249046"/>
    </source>
</evidence>
<accession>A0A2W5MP26</accession>
<dbReference type="SUPFAM" id="SSF55781">
    <property type="entry name" value="GAF domain-like"/>
    <property type="match status" value="1"/>
</dbReference>
<keyword evidence="4 5" id="KW-0804">Transcription</keyword>
<dbReference type="InterPro" id="IPR029016">
    <property type="entry name" value="GAF-like_dom_sf"/>
</dbReference>
<dbReference type="InterPro" id="IPR021153">
    <property type="entry name" value="HrcA_C"/>
</dbReference>
<dbReference type="PIRSF" id="PIRSF005485">
    <property type="entry name" value="HrcA"/>
    <property type="match status" value="1"/>
</dbReference>
<keyword evidence="3 5" id="KW-0346">Stress response</keyword>
<dbReference type="Pfam" id="PF01628">
    <property type="entry name" value="HrcA"/>
    <property type="match status" value="1"/>
</dbReference>